<comment type="caution">
    <text evidence="3">The sequence shown here is derived from an EMBL/GenBank/DDBJ whole genome shotgun (WGS) entry which is preliminary data.</text>
</comment>
<dbReference type="EMBL" id="JAPQKO010000001">
    <property type="protein sequence ID" value="KAJ5182819.1"/>
    <property type="molecule type" value="Genomic_DNA"/>
</dbReference>
<keyword evidence="4" id="KW-1185">Reference proteome</keyword>
<feature type="compositionally biased region" description="Low complexity" evidence="1">
    <location>
        <begin position="141"/>
        <end position="162"/>
    </location>
</feature>
<evidence type="ECO:0000313" key="4">
    <source>
        <dbReference type="Proteomes" id="UP001146351"/>
    </source>
</evidence>
<evidence type="ECO:0000256" key="1">
    <source>
        <dbReference type="SAM" id="MobiDB-lite"/>
    </source>
</evidence>
<gene>
    <name evidence="3" type="ORF">N7492_000435</name>
</gene>
<evidence type="ECO:0000313" key="3">
    <source>
        <dbReference type="EMBL" id="KAJ5182819.1"/>
    </source>
</evidence>
<protein>
    <recommendedName>
        <fullName evidence="5">Mid2 domain-containing protein</fullName>
    </recommendedName>
</protein>
<sequence>MSAQKDQRMCYYPAGNEGPGNVPCTDDDVTHCCGPGNICLSNGYCLDVSQPYLIARGACTSKTWASGCPTHCQDTDTKIGSSIVNLRFMNGKATYCCGTPVSNGSKVVCRDGKDDFELEDSVMIPGRAGLANVTTLDAPTSSSGGASSSCPTSSSSSVSAGDSGNHNVAIGAGVGVPLGMIALGALAWAFLERKRANRLSKTIASTPATTILPPGFIRTPEGIRSKNSGPMELESGSNGPVELAAKERGEAE</sequence>
<reference evidence="3" key="1">
    <citation type="submission" date="2022-11" db="EMBL/GenBank/DDBJ databases">
        <authorList>
            <person name="Petersen C."/>
        </authorList>
    </citation>
    <scope>NUCLEOTIDE SEQUENCE</scope>
    <source>
        <strain evidence="3">IBT 21917</strain>
    </source>
</reference>
<name>A0A9W9IPJ7_9EURO</name>
<evidence type="ECO:0000256" key="2">
    <source>
        <dbReference type="SAM" id="Phobius"/>
    </source>
</evidence>
<proteinExistence type="predicted"/>
<feature type="transmembrane region" description="Helical" evidence="2">
    <location>
        <begin position="168"/>
        <end position="191"/>
    </location>
</feature>
<evidence type="ECO:0008006" key="5">
    <source>
        <dbReference type="Google" id="ProtNLM"/>
    </source>
</evidence>
<dbReference type="OrthoDB" id="5215637at2759"/>
<dbReference type="Proteomes" id="UP001146351">
    <property type="component" value="Unassembled WGS sequence"/>
</dbReference>
<accession>A0A9W9IPJ7</accession>
<reference evidence="3" key="2">
    <citation type="journal article" date="2023" name="IMA Fungus">
        <title>Comparative genomic study of the Penicillium genus elucidates a diverse pangenome and 15 lateral gene transfer events.</title>
        <authorList>
            <person name="Petersen C."/>
            <person name="Sorensen T."/>
            <person name="Nielsen M.R."/>
            <person name="Sondergaard T.E."/>
            <person name="Sorensen J.L."/>
            <person name="Fitzpatrick D.A."/>
            <person name="Frisvad J.C."/>
            <person name="Nielsen K.L."/>
        </authorList>
    </citation>
    <scope>NUCLEOTIDE SEQUENCE</scope>
    <source>
        <strain evidence="3">IBT 21917</strain>
    </source>
</reference>
<keyword evidence="2" id="KW-1133">Transmembrane helix</keyword>
<keyword evidence="2" id="KW-0812">Transmembrane</keyword>
<feature type="region of interest" description="Disordered" evidence="1">
    <location>
        <begin position="135"/>
        <end position="162"/>
    </location>
</feature>
<keyword evidence="2" id="KW-0472">Membrane</keyword>
<dbReference type="AlphaFoldDB" id="A0A9W9IPJ7"/>
<feature type="region of interest" description="Disordered" evidence="1">
    <location>
        <begin position="211"/>
        <end position="252"/>
    </location>
</feature>
<organism evidence="3 4">
    <name type="scientific">Penicillium capsulatum</name>
    <dbReference type="NCBI Taxonomy" id="69766"/>
    <lineage>
        <taxon>Eukaryota</taxon>
        <taxon>Fungi</taxon>
        <taxon>Dikarya</taxon>
        <taxon>Ascomycota</taxon>
        <taxon>Pezizomycotina</taxon>
        <taxon>Eurotiomycetes</taxon>
        <taxon>Eurotiomycetidae</taxon>
        <taxon>Eurotiales</taxon>
        <taxon>Aspergillaceae</taxon>
        <taxon>Penicillium</taxon>
    </lineage>
</organism>